<dbReference type="GO" id="GO:0043565">
    <property type="term" value="F:sequence-specific DNA binding"/>
    <property type="evidence" value="ECO:0007669"/>
    <property type="project" value="TreeGrafter"/>
</dbReference>
<evidence type="ECO:0000313" key="7">
    <source>
        <dbReference type="Proteomes" id="UP000237839"/>
    </source>
</evidence>
<sequence length="303" mass="33467">MQKRLTTEEPSWELYRSFLAVARLGSLSAAARSLDTTQPTIGRHIEALEMQLKTALFSRSPVGLVPNAIALELIPHAETMAAAAEALIRRASGEAGKEHGTVRITASTIVGGEVLPGLLAPFHRQYPEITLELVLTNEPEDMLRRDADIAIRMFRPTQGALIARRVGPVAVGLYVHRSYAEVIGLPKRIDQLDGHTLIGYDRNPFAIHSAQQLGIQLSRDQFNFRCDNELAQLSALRAGIGIGACQKPIAARDQNLLPVLPKVVALELDMWLVMHEDMRNCRRIMLLFNYLKDGLATYCKGTS</sequence>
<proteinExistence type="inferred from homology"/>
<dbReference type="SUPFAM" id="SSF53850">
    <property type="entry name" value="Periplasmic binding protein-like II"/>
    <property type="match status" value="1"/>
</dbReference>
<dbReference type="RefSeq" id="WP_105530513.1">
    <property type="nucleotide sequence ID" value="NZ_PUGF01000002.1"/>
</dbReference>
<protein>
    <submittedName>
        <fullName evidence="6">Transcriptional regulator</fullName>
    </submittedName>
</protein>
<dbReference type="EMBL" id="PUGF01000002">
    <property type="protein sequence ID" value="PRC94698.1"/>
    <property type="molecule type" value="Genomic_DNA"/>
</dbReference>
<dbReference type="PRINTS" id="PR00039">
    <property type="entry name" value="HTHLYSR"/>
</dbReference>
<comment type="similarity">
    <text evidence="1">Belongs to the LysR transcriptional regulatory family.</text>
</comment>
<dbReference type="InterPro" id="IPR000847">
    <property type="entry name" value="LysR_HTH_N"/>
</dbReference>
<dbReference type="AlphaFoldDB" id="A0A2S9H3Z8"/>
<dbReference type="InterPro" id="IPR036388">
    <property type="entry name" value="WH-like_DNA-bd_sf"/>
</dbReference>
<dbReference type="Proteomes" id="UP000237839">
    <property type="component" value="Unassembled WGS sequence"/>
</dbReference>
<keyword evidence="2" id="KW-0805">Transcription regulation</keyword>
<dbReference type="InterPro" id="IPR036390">
    <property type="entry name" value="WH_DNA-bd_sf"/>
</dbReference>
<dbReference type="InterPro" id="IPR005119">
    <property type="entry name" value="LysR_subst-bd"/>
</dbReference>
<keyword evidence="4" id="KW-0804">Transcription</keyword>
<evidence type="ECO:0000259" key="5">
    <source>
        <dbReference type="PROSITE" id="PS50931"/>
    </source>
</evidence>
<dbReference type="Gene3D" id="1.10.10.10">
    <property type="entry name" value="Winged helix-like DNA-binding domain superfamily/Winged helix DNA-binding domain"/>
    <property type="match status" value="1"/>
</dbReference>
<evidence type="ECO:0000256" key="4">
    <source>
        <dbReference type="ARBA" id="ARBA00023163"/>
    </source>
</evidence>
<feature type="domain" description="HTH lysR-type" evidence="5">
    <location>
        <begin position="10"/>
        <end position="67"/>
    </location>
</feature>
<reference evidence="6 7" key="1">
    <citation type="submission" date="2018-02" db="EMBL/GenBank/DDBJ databases">
        <title>Solimicrobium silvestre gen. nov., sp. nov., isolated from alpine forest soil.</title>
        <authorList>
            <person name="Margesin R."/>
            <person name="Albuquerque L."/>
            <person name="Zhang D.-C."/>
            <person name="Froufe H.J.C."/>
            <person name="Severino R."/>
            <person name="Roxo I."/>
            <person name="Egas C."/>
            <person name="Da Costa M.S."/>
        </authorList>
    </citation>
    <scope>NUCLEOTIDE SEQUENCE [LARGE SCALE GENOMIC DNA]</scope>
    <source>
        <strain evidence="6 7">S20-91</strain>
    </source>
</reference>
<dbReference type="PANTHER" id="PTHR30537:SF3">
    <property type="entry name" value="TRANSCRIPTIONAL REGULATORY PROTEIN"/>
    <property type="match status" value="1"/>
</dbReference>
<evidence type="ECO:0000313" key="6">
    <source>
        <dbReference type="EMBL" id="PRC94698.1"/>
    </source>
</evidence>
<dbReference type="GO" id="GO:0006351">
    <property type="term" value="P:DNA-templated transcription"/>
    <property type="evidence" value="ECO:0007669"/>
    <property type="project" value="TreeGrafter"/>
</dbReference>
<dbReference type="PANTHER" id="PTHR30537">
    <property type="entry name" value="HTH-TYPE TRANSCRIPTIONAL REGULATOR"/>
    <property type="match status" value="1"/>
</dbReference>
<dbReference type="Pfam" id="PF00126">
    <property type="entry name" value="HTH_1"/>
    <property type="match status" value="1"/>
</dbReference>
<dbReference type="Pfam" id="PF03466">
    <property type="entry name" value="LysR_substrate"/>
    <property type="match status" value="1"/>
</dbReference>
<dbReference type="InterPro" id="IPR058163">
    <property type="entry name" value="LysR-type_TF_proteobact-type"/>
</dbReference>
<dbReference type="Gene3D" id="3.40.190.290">
    <property type="match status" value="1"/>
</dbReference>
<dbReference type="OrthoDB" id="9072091at2"/>
<comment type="caution">
    <text evidence="6">The sequence shown here is derived from an EMBL/GenBank/DDBJ whole genome shotgun (WGS) entry which is preliminary data.</text>
</comment>
<dbReference type="PROSITE" id="PS50931">
    <property type="entry name" value="HTH_LYSR"/>
    <property type="match status" value="1"/>
</dbReference>
<keyword evidence="7" id="KW-1185">Reference proteome</keyword>
<dbReference type="GO" id="GO:0003700">
    <property type="term" value="F:DNA-binding transcription factor activity"/>
    <property type="evidence" value="ECO:0007669"/>
    <property type="project" value="InterPro"/>
</dbReference>
<keyword evidence="3" id="KW-0238">DNA-binding</keyword>
<organism evidence="6 7">
    <name type="scientific">Solimicrobium silvestre</name>
    <dbReference type="NCBI Taxonomy" id="2099400"/>
    <lineage>
        <taxon>Bacteria</taxon>
        <taxon>Pseudomonadati</taxon>
        <taxon>Pseudomonadota</taxon>
        <taxon>Betaproteobacteria</taxon>
        <taxon>Burkholderiales</taxon>
        <taxon>Oxalobacteraceae</taxon>
        <taxon>Solimicrobium</taxon>
    </lineage>
</organism>
<dbReference type="SUPFAM" id="SSF46785">
    <property type="entry name" value="Winged helix' DNA-binding domain"/>
    <property type="match status" value="1"/>
</dbReference>
<accession>A0A2S9H3Z8</accession>
<evidence type="ECO:0000256" key="3">
    <source>
        <dbReference type="ARBA" id="ARBA00023125"/>
    </source>
</evidence>
<name>A0A2S9H3Z8_9BURK</name>
<gene>
    <name evidence="6" type="ORF">S2091_0701</name>
</gene>
<evidence type="ECO:0000256" key="1">
    <source>
        <dbReference type="ARBA" id="ARBA00009437"/>
    </source>
</evidence>
<evidence type="ECO:0000256" key="2">
    <source>
        <dbReference type="ARBA" id="ARBA00023015"/>
    </source>
</evidence>